<dbReference type="EMBL" id="FOFU01000013">
    <property type="protein sequence ID" value="SEQ86614.1"/>
    <property type="molecule type" value="Genomic_DNA"/>
</dbReference>
<sequence length="93" mass="11214">MTFMENVENLKTIVNSDGIIIRWPKKKEEKRAVLEYLITKFEKGCKYSELEVNLIIKKWHSFGDHSLLRRELYDAFLMDRSPDCSEYWVHETE</sequence>
<evidence type="ECO:0000259" key="1">
    <source>
        <dbReference type="Pfam" id="PF09860"/>
    </source>
</evidence>
<dbReference type="Pfam" id="PF09860">
    <property type="entry name" value="DUF2087"/>
    <property type="match status" value="1"/>
</dbReference>
<dbReference type="InterPro" id="IPR018656">
    <property type="entry name" value="DUF2087"/>
</dbReference>
<proteinExistence type="predicted"/>
<name>A0A1H9JI80_9SPIR</name>
<organism evidence="2 3">
    <name type="scientific">Treponema bryantii</name>
    <dbReference type="NCBI Taxonomy" id="163"/>
    <lineage>
        <taxon>Bacteria</taxon>
        <taxon>Pseudomonadati</taxon>
        <taxon>Spirochaetota</taxon>
        <taxon>Spirochaetia</taxon>
        <taxon>Spirochaetales</taxon>
        <taxon>Treponemataceae</taxon>
        <taxon>Treponema</taxon>
    </lineage>
</organism>
<reference evidence="2 3" key="1">
    <citation type="submission" date="2016-10" db="EMBL/GenBank/DDBJ databases">
        <authorList>
            <person name="de Groot N.N."/>
        </authorList>
    </citation>
    <scope>NUCLEOTIDE SEQUENCE [LARGE SCALE GENOMIC DNA]</scope>
    <source>
        <strain evidence="2 3">B25</strain>
    </source>
</reference>
<protein>
    <recommendedName>
        <fullName evidence="1">DUF2087 domain-containing protein</fullName>
    </recommendedName>
</protein>
<dbReference type="STRING" id="163.SAMN04487775_103140"/>
<dbReference type="Proteomes" id="UP000182360">
    <property type="component" value="Unassembled WGS sequence"/>
</dbReference>
<evidence type="ECO:0000313" key="3">
    <source>
        <dbReference type="Proteomes" id="UP000182360"/>
    </source>
</evidence>
<keyword evidence="3" id="KW-1185">Reference proteome</keyword>
<gene>
    <name evidence="2" type="ORF">SAMN04487977_11330</name>
</gene>
<feature type="domain" description="DUF2087" evidence="1">
    <location>
        <begin position="20"/>
        <end position="89"/>
    </location>
</feature>
<dbReference type="OrthoDB" id="9789954at2"/>
<evidence type="ECO:0000313" key="2">
    <source>
        <dbReference type="EMBL" id="SEQ86614.1"/>
    </source>
</evidence>
<accession>A0A1H9JI80</accession>
<dbReference type="AlphaFoldDB" id="A0A1H9JI80"/>